<keyword evidence="4" id="KW-0812">Transmembrane</keyword>
<dbReference type="OrthoDB" id="267088at2"/>
<organism evidence="5 6">
    <name type="scientific">Rubinisphaera brasiliensis (strain ATCC 49424 / DSM 5305 / JCM 21570 / IAM 15109 / NBRC 103401 / IFAM 1448)</name>
    <name type="common">Planctomyces brasiliensis</name>
    <dbReference type="NCBI Taxonomy" id="756272"/>
    <lineage>
        <taxon>Bacteria</taxon>
        <taxon>Pseudomonadati</taxon>
        <taxon>Planctomycetota</taxon>
        <taxon>Planctomycetia</taxon>
        <taxon>Planctomycetales</taxon>
        <taxon>Planctomycetaceae</taxon>
        <taxon>Rubinisphaera</taxon>
    </lineage>
</organism>
<dbReference type="KEGG" id="pbs:Plabr_0998"/>
<dbReference type="InterPro" id="IPR051685">
    <property type="entry name" value="Ycf3/AcsC/BcsC/TPR_MFPF"/>
</dbReference>
<keyword evidence="4" id="KW-1133">Transmembrane helix</keyword>
<sequence length="448" mass="51048">MSQHYQRAELLYEQSRLKEALEELQYHLRDFPDDVDAFTLQAHALARLERFDAAMDAVAAAFEIAPDYGCVYRASAFVQYRSNRLKEAHVAIKEAIRLDPNNFDFHRLQAIFWLHQDEYQKMFESANRALELNPDDELSLNLQSMALRALGRPLEAEQVALLSLHRNPEIAFSHANRGWGLLERKDYAGAKKHFREALRLNPNYEWARDGLMAATKATHRGYQWTYGLLQRLMETDAAGFILLIAVVLGFFFGMLLVHGRETPGPIEFFTGPLVLTILCFAFLISMDNPFYYTLLRLSRDGRLLLDRRQRMRTRGLICCATASLTFAVLYVLSDNKYMIDGMVWSLLLAIPATLIHTVRRGLPRFTMGVFTATLAAALAIHIVEQTLALQEGTASESFSSSYASNAELEISFDEMLLRFLRYGCLASLFAPFFWPAGDEQDEADIKLS</sequence>
<evidence type="ECO:0000256" key="4">
    <source>
        <dbReference type="SAM" id="Phobius"/>
    </source>
</evidence>
<feature type="transmembrane region" description="Helical" evidence="4">
    <location>
        <begin position="237"/>
        <end position="257"/>
    </location>
</feature>
<keyword evidence="4" id="KW-0472">Membrane</keyword>
<dbReference type="InterPro" id="IPR019734">
    <property type="entry name" value="TPR_rpt"/>
</dbReference>
<evidence type="ECO:0000256" key="3">
    <source>
        <dbReference type="PROSITE-ProRule" id="PRU00339"/>
    </source>
</evidence>
<dbReference type="HOGENOM" id="CLU_050985_0_0_0"/>
<dbReference type="Proteomes" id="UP000006860">
    <property type="component" value="Chromosome"/>
</dbReference>
<reference evidence="6" key="1">
    <citation type="submission" date="2011-02" db="EMBL/GenBank/DDBJ databases">
        <title>The complete genome of Planctomyces brasiliensis DSM 5305.</title>
        <authorList>
            <person name="Lucas S."/>
            <person name="Copeland A."/>
            <person name="Lapidus A."/>
            <person name="Bruce D."/>
            <person name="Goodwin L."/>
            <person name="Pitluck S."/>
            <person name="Kyrpides N."/>
            <person name="Mavromatis K."/>
            <person name="Pagani I."/>
            <person name="Ivanova N."/>
            <person name="Ovchinnikova G."/>
            <person name="Lu M."/>
            <person name="Detter J.C."/>
            <person name="Han C."/>
            <person name="Land M."/>
            <person name="Hauser L."/>
            <person name="Markowitz V."/>
            <person name="Cheng J.-F."/>
            <person name="Hugenholtz P."/>
            <person name="Woyke T."/>
            <person name="Wu D."/>
            <person name="Tindall B."/>
            <person name="Pomrenke H.G."/>
            <person name="Brambilla E."/>
            <person name="Klenk H.-P."/>
            <person name="Eisen J.A."/>
        </authorList>
    </citation>
    <scope>NUCLEOTIDE SEQUENCE [LARGE SCALE GENOMIC DNA]</scope>
    <source>
        <strain evidence="6">ATCC 49424 / DSM 5305 / JCM 21570 / NBRC 103401 / IFAM 1448</strain>
    </source>
</reference>
<evidence type="ECO:0000313" key="6">
    <source>
        <dbReference type="Proteomes" id="UP000006860"/>
    </source>
</evidence>
<protein>
    <submittedName>
        <fullName evidence="5">Tetratricopeptide TPR_1 repeat-containing protein</fullName>
    </submittedName>
</protein>
<dbReference type="Pfam" id="PF07719">
    <property type="entry name" value="TPR_2"/>
    <property type="match status" value="1"/>
</dbReference>
<dbReference type="AlphaFoldDB" id="F0SJ77"/>
<dbReference type="SMART" id="SM00028">
    <property type="entry name" value="TPR"/>
    <property type="match status" value="5"/>
</dbReference>
<feature type="transmembrane region" description="Helical" evidence="4">
    <location>
        <begin position="365"/>
        <end position="383"/>
    </location>
</feature>
<dbReference type="STRING" id="756272.Plabr_0998"/>
<keyword evidence="2 3" id="KW-0802">TPR repeat</keyword>
<evidence type="ECO:0000256" key="2">
    <source>
        <dbReference type="ARBA" id="ARBA00022803"/>
    </source>
</evidence>
<dbReference type="PANTHER" id="PTHR44943">
    <property type="entry name" value="CELLULOSE SYNTHASE OPERON PROTEIN C"/>
    <property type="match status" value="1"/>
</dbReference>
<feature type="repeat" description="TPR" evidence="3">
    <location>
        <begin position="171"/>
        <end position="204"/>
    </location>
</feature>
<dbReference type="SUPFAM" id="SSF48452">
    <property type="entry name" value="TPR-like"/>
    <property type="match status" value="1"/>
</dbReference>
<name>F0SJ77_RUBBR</name>
<feature type="transmembrane region" description="Helical" evidence="4">
    <location>
        <begin position="338"/>
        <end position="358"/>
    </location>
</feature>
<keyword evidence="6" id="KW-1185">Reference proteome</keyword>
<proteinExistence type="predicted"/>
<dbReference type="InterPro" id="IPR011990">
    <property type="entry name" value="TPR-like_helical_dom_sf"/>
</dbReference>
<dbReference type="EMBL" id="CP002546">
    <property type="protein sequence ID" value="ADY58619.1"/>
    <property type="molecule type" value="Genomic_DNA"/>
</dbReference>
<dbReference type="Gene3D" id="1.25.40.10">
    <property type="entry name" value="Tetratricopeptide repeat domain"/>
    <property type="match status" value="1"/>
</dbReference>
<dbReference type="Pfam" id="PF13432">
    <property type="entry name" value="TPR_16"/>
    <property type="match status" value="2"/>
</dbReference>
<dbReference type="RefSeq" id="WP_013627355.1">
    <property type="nucleotide sequence ID" value="NC_015174.1"/>
</dbReference>
<evidence type="ECO:0000256" key="1">
    <source>
        <dbReference type="ARBA" id="ARBA00022737"/>
    </source>
</evidence>
<feature type="transmembrane region" description="Helical" evidence="4">
    <location>
        <begin position="315"/>
        <end position="332"/>
    </location>
</feature>
<gene>
    <name evidence="5" type="ordered locus">Plabr_0998</name>
</gene>
<keyword evidence="1" id="KW-0677">Repeat</keyword>
<feature type="transmembrane region" description="Helical" evidence="4">
    <location>
        <begin position="269"/>
        <end position="294"/>
    </location>
</feature>
<dbReference type="eggNOG" id="COG0457">
    <property type="taxonomic scope" value="Bacteria"/>
</dbReference>
<accession>F0SJ77</accession>
<dbReference type="PROSITE" id="PS50005">
    <property type="entry name" value="TPR"/>
    <property type="match status" value="1"/>
</dbReference>
<evidence type="ECO:0000313" key="5">
    <source>
        <dbReference type="EMBL" id="ADY58619.1"/>
    </source>
</evidence>
<dbReference type="PANTHER" id="PTHR44943:SF8">
    <property type="entry name" value="TPR REPEAT-CONTAINING PROTEIN MJ0263"/>
    <property type="match status" value="1"/>
</dbReference>
<dbReference type="InterPro" id="IPR013105">
    <property type="entry name" value="TPR_2"/>
</dbReference>